<reference evidence="4" key="1">
    <citation type="submission" date="2020-12" db="UniProtKB">
        <authorList>
            <consortium name="WormBaseParasite"/>
        </authorList>
    </citation>
    <scope>IDENTIFICATION</scope>
    <source>
        <strain evidence="4">MHco3</strain>
    </source>
</reference>
<feature type="compositionally biased region" description="Low complexity" evidence="1">
    <location>
        <begin position="37"/>
        <end position="51"/>
    </location>
</feature>
<evidence type="ECO:0000313" key="4">
    <source>
        <dbReference type="WBParaSite" id="HCON_00107250-00001"/>
    </source>
</evidence>
<dbReference type="AlphaFoldDB" id="A0A7I4YJA5"/>
<keyword evidence="2" id="KW-0732">Signal</keyword>
<feature type="signal peptide" evidence="2">
    <location>
        <begin position="1"/>
        <end position="16"/>
    </location>
</feature>
<feature type="chain" id="PRO_5029729809" evidence="2">
    <location>
        <begin position="17"/>
        <end position="114"/>
    </location>
</feature>
<sequence>MRTFLIALCVIGLSSPWVIYRRNHKKKLVCKEDPTNSTSSDESSEETTLSSARRRRDIEVDPISRQPIIYLGRKNKTSKVYDDDFDLVSDQLTDEEIEEVKNQIRETCAALRLT</sequence>
<evidence type="ECO:0000256" key="2">
    <source>
        <dbReference type="SAM" id="SignalP"/>
    </source>
</evidence>
<dbReference type="OrthoDB" id="5875347at2759"/>
<accession>A0A7I4YJA5</accession>
<protein>
    <submittedName>
        <fullName evidence="4">Secreted protein</fullName>
    </submittedName>
</protein>
<dbReference type="OMA" id="CTFASSW"/>
<proteinExistence type="predicted"/>
<evidence type="ECO:0000313" key="3">
    <source>
        <dbReference type="Proteomes" id="UP000025227"/>
    </source>
</evidence>
<dbReference type="Proteomes" id="UP000025227">
    <property type="component" value="Unplaced"/>
</dbReference>
<keyword evidence="3" id="KW-1185">Reference proteome</keyword>
<dbReference type="WBParaSite" id="HCON_00107250-00001">
    <property type="protein sequence ID" value="HCON_00107250-00001"/>
    <property type="gene ID" value="HCON_00107250"/>
</dbReference>
<organism evidence="3 4">
    <name type="scientific">Haemonchus contortus</name>
    <name type="common">Barber pole worm</name>
    <dbReference type="NCBI Taxonomy" id="6289"/>
    <lineage>
        <taxon>Eukaryota</taxon>
        <taxon>Metazoa</taxon>
        <taxon>Ecdysozoa</taxon>
        <taxon>Nematoda</taxon>
        <taxon>Chromadorea</taxon>
        <taxon>Rhabditida</taxon>
        <taxon>Rhabditina</taxon>
        <taxon>Rhabditomorpha</taxon>
        <taxon>Strongyloidea</taxon>
        <taxon>Trichostrongylidae</taxon>
        <taxon>Haemonchus</taxon>
    </lineage>
</organism>
<evidence type="ECO:0000256" key="1">
    <source>
        <dbReference type="SAM" id="MobiDB-lite"/>
    </source>
</evidence>
<name>A0A7I4YJA5_HAECO</name>
<feature type="region of interest" description="Disordered" evidence="1">
    <location>
        <begin position="31"/>
        <end position="56"/>
    </location>
</feature>